<dbReference type="CDD" id="cd00093">
    <property type="entry name" value="HTH_XRE"/>
    <property type="match status" value="1"/>
</dbReference>
<dbReference type="InterPro" id="IPR011990">
    <property type="entry name" value="TPR-like_helical_dom_sf"/>
</dbReference>
<dbReference type="Gene3D" id="1.25.40.10">
    <property type="entry name" value="Tetratricopeptide repeat domain"/>
    <property type="match status" value="1"/>
</dbReference>
<evidence type="ECO:0000259" key="1">
    <source>
        <dbReference type="PROSITE" id="PS50943"/>
    </source>
</evidence>
<proteinExistence type="predicted"/>
<evidence type="ECO:0000313" key="2">
    <source>
        <dbReference type="EMBL" id="PPK64653.1"/>
    </source>
</evidence>
<feature type="domain" description="HTH cro/C1-type" evidence="1">
    <location>
        <begin position="8"/>
        <end position="60"/>
    </location>
</feature>
<name>A0A2S6GHH7_9PSEU</name>
<sequence length="377" mass="39794">MHETGRVLRAARENAGLSLATMASRVHYSKSTLGMVETGQRTATPDLIAAYERTLGVQGLGEDVNRRELLAAAAAVLAGSQAPDPLARLLDGLATADHPGQVGRSEVEAVQQATAVYTTMDLRFGGAVAADLSTGALRWAVSLLDAPMRDDTRIALSAAVGALADRTAWTHFDAGRTYSARQLSTLALRTADEGADPDLRAHVLLNIAAQVGEALPSEAVGLVDAALSDRRVCTLERANLHAGLAGHLAKSGEKEPALRHIREAETLAARGGGTPEWAGFLTQDHLNSITTQALAAAGEHAEAIRRFEDLLPRIGTDRLRGRAGRMIDLAEVYTATGEQEQANSLALQASEALTDVRSTRITARLAQLNENVARAAS</sequence>
<dbReference type="Gene3D" id="1.10.260.40">
    <property type="entry name" value="lambda repressor-like DNA-binding domains"/>
    <property type="match status" value="1"/>
</dbReference>
<dbReference type="Pfam" id="PF13560">
    <property type="entry name" value="HTH_31"/>
    <property type="match status" value="1"/>
</dbReference>
<dbReference type="SMART" id="SM00530">
    <property type="entry name" value="HTH_XRE"/>
    <property type="match status" value="1"/>
</dbReference>
<dbReference type="InterPro" id="IPR010982">
    <property type="entry name" value="Lambda_DNA-bd_dom_sf"/>
</dbReference>
<organism evidence="2 3">
    <name type="scientific">Actinokineospora auranticolor</name>
    <dbReference type="NCBI Taxonomy" id="155976"/>
    <lineage>
        <taxon>Bacteria</taxon>
        <taxon>Bacillati</taxon>
        <taxon>Actinomycetota</taxon>
        <taxon>Actinomycetes</taxon>
        <taxon>Pseudonocardiales</taxon>
        <taxon>Pseudonocardiaceae</taxon>
        <taxon>Actinokineospora</taxon>
    </lineage>
</organism>
<dbReference type="AlphaFoldDB" id="A0A2S6GHH7"/>
<dbReference type="EMBL" id="PTIX01000018">
    <property type="protein sequence ID" value="PPK64653.1"/>
    <property type="molecule type" value="Genomic_DNA"/>
</dbReference>
<gene>
    <name evidence="2" type="ORF">CLV40_11843</name>
</gene>
<dbReference type="InterPro" id="IPR001387">
    <property type="entry name" value="Cro/C1-type_HTH"/>
</dbReference>
<evidence type="ECO:0000313" key="3">
    <source>
        <dbReference type="Proteomes" id="UP000239203"/>
    </source>
</evidence>
<protein>
    <submittedName>
        <fullName evidence="2">Helix-turn-helix protein</fullName>
    </submittedName>
</protein>
<reference evidence="2 3" key="1">
    <citation type="submission" date="2018-02" db="EMBL/GenBank/DDBJ databases">
        <title>Genomic Encyclopedia of Archaeal and Bacterial Type Strains, Phase II (KMG-II): from individual species to whole genera.</title>
        <authorList>
            <person name="Goeker M."/>
        </authorList>
    </citation>
    <scope>NUCLEOTIDE SEQUENCE [LARGE SCALE GENOMIC DNA]</scope>
    <source>
        <strain evidence="2 3">YU 961-1</strain>
    </source>
</reference>
<dbReference type="GO" id="GO:0003677">
    <property type="term" value="F:DNA binding"/>
    <property type="evidence" value="ECO:0007669"/>
    <property type="project" value="InterPro"/>
</dbReference>
<dbReference type="Proteomes" id="UP000239203">
    <property type="component" value="Unassembled WGS sequence"/>
</dbReference>
<dbReference type="SUPFAM" id="SSF47413">
    <property type="entry name" value="lambda repressor-like DNA-binding domains"/>
    <property type="match status" value="1"/>
</dbReference>
<dbReference type="PROSITE" id="PS50943">
    <property type="entry name" value="HTH_CROC1"/>
    <property type="match status" value="1"/>
</dbReference>
<accession>A0A2S6GHH7</accession>
<keyword evidence="3" id="KW-1185">Reference proteome</keyword>
<comment type="caution">
    <text evidence="2">The sequence shown here is derived from an EMBL/GenBank/DDBJ whole genome shotgun (WGS) entry which is preliminary data.</text>
</comment>
<dbReference type="RefSeq" id="WP_181043752.1">
    <property type="nucleotide sequence ID" value="NZ_CP154825.1"/>
</dbReference>